<feature type="domain" description="HTH araC/xylS-type" evidence="5">
    <location>
        <begin position="193"/>
        <end position="291"/>
    </location>
</feature>
<dbReference type="Pfam" id="PF02311">
    <property type="entry name" value="AraC_binding"/>
    <property type="match status" value="1"/>
</dbReference>
<accession>A0ABS2W814</accession>
<dbReference type="Gene3D" id="1.10.10.60">
    <property type="entry name" value="Homeodomain-like"/>
    <property type="match status" value="1"/>
</dbReference>
<dbReference type="InterPro" id="IPR009057">
    <property type="entry name" value="Homeodomain-like_sf"/>
</dbReference>
<dbReference type="Proteomes" id="UP000760472">
    <property type="component" value="Unassembled WGS sequence"/>
</dbReference>
<dbReference type="InterPro" id="IPR003313">
    <property type="entry name" value="AraC-bd"/>
</dbReference>
<keyword evidence="4" id="KW-0804">Transcription</keyword>
<protein>
    <submittedName>
        <fullName evidence="6">Helix-turn-helix domain-containing protein</fullName>
    </submittedName>
</protein>
<dbReference type="SUPFAM" id="SSF51215">
    <property type="entry name" value="Regulatory protein AraC"/>
    <property type="match status" value="1"/>
</dbReference>
<evidence type="ECO:0000256" key="4">
    <source>
        <dbReference type="ARBA" id="ARBA00023163"/>
    </source>
</evidence>
<evidence type="ECO:0000256" key="1">
    <source>
        <dbReference type="ARBA" id="ARBA00023015"/>
    </source>
</evidence>
<keyword evidence="2" id="KW-0238">DNA-binding</keyword>
<dbReference type="Gene3D" id="2.60.120.10">
    <property type="entry name" value="Jelly Rolls"/>
    <property type="match status" value="1"/>
</dbReference>
<keyword evidence="1" id="KW-0805">Transcription regulation</keyword>
<dbReference type="SUPFAM" id="SSF46689">
    <property type="entry name" value="Homeodomain-like"/>
    <property type="match status" value="1"/>
</dbReference>
<evidence type="ECO:0000313" key="7">
    <source>
        <dbReference type="Proteomes" id="UP000760472"/>
    </source>
</evidence>
<reference evidence="6 7" key="1">
    <citation type="submission" date="2021-02" db="EMBL/GenBank/DDBJ databases">
        <title>A novel species of genus Amphritea isolated from a fishpond in China.</title>
        <authorList>
            <person name="Lu H."/>
        </authorList>
    </citation>
    <scope>NUCLEOTIDE SEQUENCE [LARGE SCALE GENOMIC DNA]</scope>
    <source>
        <strain evidence="6 7">RP18W</strain>
    </source>
</reference>
<keyword evidence="3" id="KW-0010">Activator</keyword>
<evidence type="ECO:0000259" key="5">
    <source>
        <dbReference type="PROSITE" id="PS01124"/>
    </source>
</evidence>
<dbReference type="InterPro" id="IPR037923">
    <property type="entry name" value="HTH-like"/>
</dbReference>
<gene>
    <name evidence="6" type="ORF">JW498_09805</name>
</gene>
<evidence type="ECO:0000313" key="6">
    <source>
        <dbReference type="EMBL" id="MBN0987657.1"/>
    </source>
</evidence>
<comment type="caution">
    <text evidence="6">The sequence shown here is derived from an EMBL/GenBank/DDBJ whole genome shotgun (WGS) entry which is preliminary data.</text>
</comment>
<evidence type="ECO:0000256" key="2">
    <source>
        <dbReference type="ARBA" id="ARBA00023125"/>
    </source>
</evidence>
<keyword evidence="7" id="KW-1185">Reference proteome</keyword>
<dbReference type="PANTHER" id="PTHR43280:SF32">
    <property type="entry name" value="TRANSCRIPTIONAL REGULATORY PROTEIN"/>
    <property type="match status" value="1"/>
</dbReference>
<name>A0ABS2W814_9GAMM</name>
<organism evidence="6 7">
    <name type="scientific">Amphritea pacifica</name>
    <dbReference type="NCBI Taxonomy" id="2811233"/>
    <lineage>
        <taxon>Bacteria</taxon>
        <taxon>Pseudomonadati</taxon>
        <taxon>Pseudomonadota</taxon>
        <taxon>Gammaproteobacteria</taxon>
        <taxon>Oceanospirillales</taxon>
        <taxon>Oceanospirillaceae</taxon>
        <taxon>Amphritea</taxon>
    </lineage>
</organism>
<dbReference type="InterPro" id="IPR018060">
    <property type="entry name" value="HTH_AraC"/>
</dbReference>
<proteinExistence type="predicted"/>
<dbReference type="InterPro" id="IPR014710">
    <property type="entry name" value="RmlC-like_jellyroll"/>
</dbReference>
<dbReference type="SMART" id="SM00342">
    <property type="entry name" value="HTH_ARAC"/>
    <property type="match status" value="1"/>
</dbReference>
<dbReference type="PRINTS" id="PR00032">
    <property type="entry name" value="HTHARAC"/>
</dbReference>
<dbReference type="Pfam" id="PF12833">
    <property type="entry name" value="HTH_18"/>
    <property type="match status" value="1"/>
</dbReference>
<dbReference type="PANTHER" id="PTHR43280">
    <property type="entry name" value="ARAC-FAMILY TRANSCRIPTIONAL REGULATOR"/>
    <property type="match status" value="1"/>
</dbReference>
<dbReference type="PROSITE" id="PS01124">
    <property type="entry name" value="HTH_ARAC_FAMILY_2"/>
    <property type="match status" value="1"/>
</dbReference>
<sequence length="296" mass="33965">MAMEKNFPNYRVYGDYETDFSLHPVHLDDVNTSTQLNNWAIEPHRHDDLYHLAYFYGGDGVLYMKGEALSLKAPCFCAIPAGDVHSFYVEQTIQGYLMTISRSYLDELLESSASCLRLLDRPSYIHGGKRFFALIDPLFQQLKSEYTARKQARALIIRALISLVFSYLSRHEADNDRLSDQRSAEDLNLWYYRQFQNMIGYSVAEKRPVSDYAAELRISATHLNRVCRAVAGKSALKVIHDRLISEAKVNLAYTFQSVSEVAYKLGFDDTSYFSRFFKSHTGVSPSVFKARVRKPD</sequence>
<dbReference type="InterPro" id="IPR020449">
    <property type="entry name" value="Tscrpt_reg_AraC-type_HTH"/>
</dbReference>
<dbReference type="EMBL" id="JAFFZP010000012">
    <property type="protein sequence ID" value="MBN0987657.1"/>
    <property type="molecule type" value="Genomic_DNA"/>
</dbReference>
<evidence type="ECO:0000256" key="3">
    <source>
        <dbReference type="ARBA" id="ARBA00023159"/>
    </source>
</evidence>